<sequence>MNRHAHASPPGWHLHPQLAEDTHPLAHWPLCDVQLMDDAHHPWLILVPRVQDAVEVIDLDAQQQAMLMQEIDRASRALRATMTPDKLNIAALGNMVPQLHVHVIARYRDDIAWPRPVWGMATAQPYSPEQLIERVETLRAALSA</sequence>
<evidence type="ECO:0000313" key="4">
    <source>
        <dbReference type="Proteomes" id="UP001597110"/>
    </source>
</evidence>
<evidence type="ECO:0000313" key="3">
    <source>
        <dbReference type="EMBL" id="MFD0726422.1"/>
    </source>
</evidence>
<dbReference type="InterPro" id="IPR036265">
    <property type="entry name" value="HIT-like_sf"/>
</dbReference>
<dbReference type="InterPro" id="IPR011146">
    <property type="entry name" value="HIT-like"/>
</dbReference>
<name>A0ABW2YCY7_9GAMM</name>
<organism evidence="3 4">
    <name type="scientific">Lysobacter brunescens</name>
    <dbReference type="NCBI Taxonomy" id="262323"/>
    <lineage>
        <taxon>Bacteria</taxon>
        <taxon>Pseudomonadati</taxon>
        <taxon>Pseudomonadota</taxon>
        <taxon>Gammaproteobacteria</taxon>
        <taxon>Lysobacterales</taxon>
        <taxon>Lysobacteraceae</taxon>
        <taxon>Lysobacter</taxon>
    </lineage>
</organism>
<gene>
    <name evidence="3" type="ORF">ACFQ0E_12540</name>
</gene>
<comment type="caution">
    <text evidence="1">Lacks conserved residue(s) required for the propagation of feature annotation.</text>
</comment>
<dbReference type="EMBL" id="JBHTIF010000002">
    <property type="protein sequence ID" value="MFD0726422.1"/>
    <property type="molecule type" value="Genomic_DNA"/>
</dbReference>
<keyword evidence="4" id="KW-1185">Reference proteome</keyword>
<proteinExistence type="predicted"/>
<dbReference type="PIRSF" id="PIRSF000714">
    <property type="entry name" value="HIT"/>
    <property type="match status" value="1"/>
</dbReference>
<dbReference type="Gene3D" id="3.30.428.10">
    <property type="entry name" value="HIT-like"/>
    <property type="match status" value="1"/>
</dbReference>
<reference evidence="4" key="1">
    <citation type="journal article" date="2019" name="Int. J. Syst. Evol. Microbiol.">
        <title>The Global Catalogue of Microorganisms (GCM) 10K type strain sequencing project: providing services to taxonomists for standard genome sequencing and annotation.</title>
        <authorList>
            <consortium name="The Broad Institute Genomics Platform"/>
            <consortium name="The Broad Institute Genome Sequencing Center for Infectious Disease"/>
            <person name="Wu L."/>
            <person name="Ma J."/>
        </authorList>
    </citation>
    <scope>NUCLEOTIDE SEQUENCE [LARGE SCALE GENOMIC DNA]</scope>
    <source>
        <strain evidence="4">CCUG 55585</strain>
    </source>
</reference>
<dbReference type="RefSeq" id="WP_386824302.1">
    <property type="nucleotide sequence ID" value="NZ_JBHTIF010000002.1"/>
</dbReference>
<accession>A0ABW2YCY7</accession>
<comment type="caution">
    <text evidence="3">The sequence shown here is derived from an EMBL/GenBank/DDBJ whole genome shotgun (WGS) entry which is preliminary data.</text>
</comment>
<dbReference type="InterPro" id="IPR026026">
    <property type="entry name" value="HIT_Hint"/>
</dbReference>
<evidence type="ECO:0000256" key="1">
    <source>
        <dbReference type="PROSITE-ProRule" id="PRU00464"/>
    </source>
</evidence>
<dbReference type="Pfam" id="PF01230">
    <property type="entry name" value="HIT"/>
    <property type="match status" value="1"/>
</dbReference>
<dbReference type="SUPFAM" id="SSF54197">
    <property type="entry name" value="HIT-like"/>
    <property type="match status" value="1"/>
</dbReference>
<protein>
    <submittedName>
        <fullName evidence="3">HIT domain-containing protein</fullName>
    </submittedName>
</protein>
<feature type="domain" description="HIT" evidence="2">
    <location>
        <begin position="44"/>
        <end position="113"/>
    </location>
</feature>
<evidence type="ECO:0000259" key="2">
    <source>
        <dbReference type="PROSITE" id="PS51084"/>
    </source>
</evidence>
<dbReference type="PROSITE" id="PS51084">
    <property type="entry name" value="HIT_2"/>
    <property type="match status" value="1"/>
</dbReference>
<dbReference type="Proteomes" id="UP001597110">
    <property type="component" value="Unassembled WGS sequence"/>
</dbReference>